<dbReference type="GO" id="GO:0005829">
    <property type="term" value="C:cytosol"/>
    <property type="evidence" value="ECO:0007669"/>
    <property type="project" value="TreeGrafter"/>
</dbReference>
<keyword evidence="2" id="KW-0548">Nucleotidyltransferase</keyword>
<dbReference type="SMART" id="SM00481">
    <property type="entry name" value="POLIIIAc"/>
    <property type="match status" value="1"/>
</dbReference>
<dbReference type="Gene3D" id="3.30.460.10">
    <property type="entry name" value="Beta Polymerase, domain 2"/>
    <property type="match status" value="1"/>
</dbReference>
<dbReference type="RefSeq" id="WP_084576989.1">
    <property type="nucleotide sequence ID" value="NZ_CP155572.1"/>
</dbReference>
<proteinExistence type="predicted"/>
<dbReference type="Pfam" id="PF02811">
    <property type="entry name" value="PHP"/>
    <property type="match status" value="1"/>
</dbReference>
<evidence type="ECO:0000313" key="5">
    <source>
        <dbReference type="Proteomes" id="UP000192738"/>
    </source>
</evidence>
<keyword evidence="1" id="KW-0808">Transferase</keyword>
<accession>A0A1W2DDZ0</accession>
<feature type="domain" description="Polymerase/histidinol phosphatase N-terminal" evidence="3">
    <location>
        <begin position="189"/>
        <end position="268"/>
    </location>
</feature>
<dbReference type="SUPFAM" id="SSF89550">
    <property type="entry name" value="PHP domain-like"/>
    <property type="match status" value="1"/>
</dbReference>
<name>A0A1W2DDZ0_9FIRM</name>
<dbReference type="PANTHER" id="PTHR36928">
    <property type="entry name" value="PHOSPHATASE YCDX-RELATED"/>
    <property type="match status" value="1"/>
</dbReference>
<dbReference type="InterPro" id="IPR043519">
    <property type="entry name" value="NT_sf"/>
</dbReference>
<evidence type="ECO:0000259" key="3">
    <source>
        <dbReference type="SMART" id="SM00481"/>
    </source>
</evidence>
<reference evidence="4 5" key="1">
    <citation type="submission" date="2017-04" db="EMBL/GenBank/DDBJ databases">
        <authorList>
            <person name="Afonso C.L."/>
            <person name="Miller P.J."/>
            <person name="Scott M.A."/>
            <person name="Spackman E."/>
            <person name="Goraichik I."/>
            <person name="Dimitrov K.M."/>
            <person name="Suarez D.L."/>
            <person name="Swayne D.E."/>
        </authorList>
    </citation>
    <scope>NUCLEOTIDE SEQUENCE [LARGE SCALE GENOMIC DNA]</scope>
    <source>
        <strain evidence="4 5">DSM 5090</strain>
    </source>
</reference>
<dbReference type="InterPro" id="IPR047967">
    <property type="entry name" value="PolX_PHP"/>
</dbReference>
<dbReference type="GO" id="GO:0042578">
    <property type="term" value="F:phosphoric ester hydrolase activity"/>
    <property type="evidence" value="ECO:0007669"/>
    <property type="project" value="TreeGrafter"/>
</dbReference>
<dbReference type="InterPro" id="IPR004013">
    <property type="entry name" value="PHP_dom"/>
</dbReference>
<dbReference type="GO" id="GO:0016779">
    <property type="term" value="F:nucleotidyltransferase activity"/>
    <property type="evidence" value="ECO:0007669"/>
    <property type="project" value="UniProtKB-KW"/>
</dbReference>
<dbReference type="EMBL" id="FWXI01000015">
    <property type="protein sequence ID" value="SMC95697.1"/>
    <property type="molecule type" value="Genomic_DNA"/>
</dbReference>
<evidence type="ECO:0000313" key="4">
    <source>
        <dbReference type="EMBL" id="SMC95697.1"/>
    </source>
</evidence>
<sequence>MKKNHSQFILGDAWPVAELVVEYIKLQPGVKQAAVAGTIRRGLEIIRDIDIVVAASSPDSLVAAMLAMQGINHVISQEVGRLTVSLINSLVCTVYIVSPHEYSVALLYYTGSAGYVAKLAEQATRQGLTLDSAGLTNQQGEQVAVKDERSLYAMLKLSYVEPEGREDETELRPAGDAAEPLVAVSDIRGVFHVHTTYSDGVGSLADMAAAARQRGWQYLGIADHSRTAVYARGLRTETVMAQRREIDKLNAAYPDFAILAGIESDILPNGSLDYPDEILASFDFVVASVHSAFRQNETDMTRRIVRAVNNRYVTMLGHPTGRILLRRKGYAVSLPEVIRAAAHSGTIIEINASPYRLDLDWRWCRIAKEQGVVFAINPDAHAVGELEHLRYGLASARKAGLTANDIINTCSLSEIIEILKRKRQ</sequence>
<dbReference type="CDD" id="cd07436">
    <property type="entry name" value="PHP_PolX"/>
    <property type="match status" value="1"/>
</dbReference>
<dbReference type="PANTHER" id="PTHR36928:SF1">
    <property type="entry name" value="PHOSPHATASE YCDX-RELATED"/>
    <property type="match status" value="1"/>
</dbReference>
<dbReference type="Pfam" id="PF14791">
    <property type="entry name" value="DNA_pol_B_thumb"/>
    <property type="match status" value="1"/>
</dbReference>
<evidence type="ECO:0000256" key="1">
    <source>
        <dbReference type="ARBA" id="ARBA00022679"/>
    </source>
</evidence>
<dbReference type="InterPro" id="IPR003141">
    <property type="entry name" value="Pol/His_phosphatase_N"/>
</dbReference>
<dbReference type="STRING" id="112901.SAMN04488500_11534"/>
<dbReference type="InterPro" id="IPR050243">
    <property type="entry name" value="PHP_phosphatase"/>
</dbReference>
<dbReference type="FunFam" id="3.20.20.140:FF:000047">
    <property type="entry name" value="PHP domain-containing protein"/>
    <property type="match status" value="1"/>
</dbReference>
<protein>
    <submittedName>
        <fullName evidence="4">DNA polymerase (Family 10)</fullName>
    </submittedName>
</protein>
<dbReference type="InterPro" id="IPR016195">
    <property type="entry name" value="Pol/histidinol_Pase-like"/>
</dbReference>
<keyword evidence="5" id="KW-1185">Reference proteome</keyword>
<gene>
    <name evidence="4" type="ORF">SAMN04488500_11534</name>
</gene>
<dbReference type="InterPro" id="IPR037160">
    <property type="entry name" value="DNA_Pol_thumb_sf"/>
</dbReference>
<dbReference type="SUPFAM" id="SSF81301">
    <property type="entry name" value="Nucleotidyltransferase"/>
    <property type="match status" value="1"/>
</dbReference>
<dbReference type="Gene3D" id="3.20.20.140">
    <property type="entry name" value="Metal-dependent hydrolases"/>
    <property type="match status" value="1"/>
</dbReference>
<dbReference type="OrthoDB" id="9808747at2"/>
<evidence type="ECO:0000256" key="2">
    <source>
        <dbReference type="ARBA" id="ARBA00022695"/>
    </source>
</evidence>
<dbReference type="Proteomes" id="UP000192738">
    <property type="component" value="Unassembled WGS sequence"/>
</dbReference>
<organism evidence="4 5">
    <name type="scientific">Sporomusa malonica</name>
    <dbReference type="NCBI Taxonomy" id="112901"/>
    <lineage>
        <taxon>Bacteria</taxon>
        <taxon>Bacillati</taxon>
        <taxon>Bacillota</taxon>
        <taxon>Negativicutes</taxon>
        <taxon>Selenomonadales</taxon>
        <taxon>Sporomusaceae</taxon>
        <taxon>Sporomusa</taxon>
    </lineage>
</organism>
<dbReference type="AlphaFoldDB" id="A0A1W2DDZ0"/>
<dbReference type="GO" id="GO:0008270">
    <property type="term" value="F:zinc ion binding"/>
    <property type="evidence" value="ECO:0007669"/>
    <property type="project" value="TreeGrafter"/>
</dbReference>
<dbReference type="Gene3D" id="3.30.210.10">
    <property type="entry name" value="DNA polymerase, thumb domain"/>
    <property type="match status" value="1"/>
</dbReference>
<dbReference type="InterPro" id="IPR029398">
    <property type="entry name" value="PolB_thumb"/>
</dbReference>